<evidence type="ECO:0000313" key="4">
    <source>
        <dbReference type="Proteomes" id="UP000564964"/>
    </source>
</evidence>
<evidence type="ECO:0000313" key="3">
    <source>
        <dbReference type="EMBL" id="MBS3063005.1"/>
    </source>
</evidence>
<reference evidence="2" key="1">
    <citation type="journal article" date="2020" name="bioRxiv">
        <title>A rank-normalized archaeal taxonomy based on genome phylogeny resolves widespread incomplete and uneven classifications.</title>
        <authorList>
            <person name="Rinke C."/>
            <person name="Chuvochina M."/>
            <person name="Mussig A.J."/>
            <person name="Chaumeil P.-A."/>
            <person name="Waite D.W."/>
            <person name="Whitman W.B."/>
            <person name="Parks D.H."/>
            <person name="Hugenholtz P."/>
        </authorList>
    </citation>
    <scope>NUCLEOTIDE SEQUENCE</scope>
    <source>
        <strain evidence="2">UBA10219</strain>
    </source>
</reference>
<keyword evidence="1" id="KW-0812">Transmembrane</keyword>
<keyword evidence="1" id="KW-0472">Membrane</keyword>
<accession>A0A7J4JIZ4</accession>
<evidence type="ECO:0000256" key="1">
    <source>
        <dbReference type="SAM" id="Phobius"/>
    </source>
</evidence>
<name>A0A7J4JIZ4_9ARCH</name>
<protein>
    <submittedName>
        <fullName evidence="2">Uncharacterized protein</fullName>
    </submittedName>
</protein>
<reference evidence="3" key="2">
    <citation type="submission" date="2021-03" db="EMBL/GenBank/DDBJ databases">
        <authorList>
            <person name="Jaffe A."/>
        </authorList>
    </citation>
    <scope>NUCLEOTIDE SEQUENCE</scope>
    <source>
        <strain evidence="3">RIFCSPLOWO2_01_FULL_58_19</strain>
    </source>
</reference>
<sequence>MKRLWVAIALALSTGLLQLESIRAVFSGVFSAETSGLLFDVATVVVFALFLLSAQRFASKHAKGWRQTANGVH</sequence>
<organism evidence="2 4">
    <name type="scientific">Candidatus Iainarchaeum sp</name>
    <dbReference type="NCBI Taxonomy" id="3101447"/>
    <lineage>
        <taxon>Archaea</taxon>
        <taxon>Candidatus Iainarchaeota</taxon>
        <taxon>Candidatus Iainarchaeia</taxon>
        <taxon>Candidatus Iainarchaeales</taxon>
        <taxon>Candidatus Iainarchaeaceae</taxon>
        <taxon>Candidatus Iainarchaeum</taxon>
    </lineage>
</organism>
<keyword evidence="1" id="KW-1133">Transmembrane helix</keyword>
<dbReference type="AlphaFoldDB" id="A0A7J4JIZ4"/>
<evidence type="ECO:0000313" key="2">
    <source>
        <dbReference type="EMBL" id="HIH16820.1"/>
    </source>
</evidence>
<comment type="caution">
    <text evidence="2">The sequence shown here is derived from an EMBL/GenBank/DDBJ whole genome shotgun (WGS) entry which is preliminary data.</text>
</comment>
<dbReference type="Proteomes" id="UP000678237">
    <property type="component" value="Unassembled WGS sequence"/>
</dbReference>
<proteinExistence type="predicted"/>
<dbReference type="EMBL" id="JAGVWE010000003">
    <property type="protein sequence ID" value="MBS3063005.1"/>
    <property type="molecule type" value="Genomic_DNA"/>
</dbReference>
<dbReference type="Proteomes" id="UP000564964">
    <property type="component" value="Unassembled WGS sequence"/>
</dbReference>
<dbReference type="EMBL" id="DUGH01000128">
    <property type="protein sequence ID" value="HIH16820.1"/>
    <property type="molecule type" value="Genomic_DNA"/>
</dbReference>
<feature type="transmembrane region" description="Helical" evidence="1">
    <location>
        <begin position="37"/>
        <end position="58"/>
    </location>
</feature>
<reference evidence="3" key="3">
    <citation type="submission" date="2021-05" db="EMBL/GenBank/DDBJ databases">
        <title>Protein family content uncovers lineage relationships and bacterial pathway maintenance mechanisms in DPANN archaea.</title>
        <authorList>
            <person name="Castelle C.J."/>
            <person name="Meheust R."/>
            <person name="Jaffe A.L."/>
            <person name="Seitz K."/>
            <person name="Gong X."/>
            <person name="Baker B.J."/>
            <person name="Banfield J.F."/>
        </authorList>
    </citation>
    <scope>NUCLEOTIDE SEQUENCE</scope>
    <source>
        <strain evidence="3">RIFCSPLOWO2_01_FULL_58_19</strain>
    </source>
</reference>
<gene>
    <name evidence="2" type="ORF">HA252_05430</name>
    <name evidence="3" type="ORF">J4203_03980</name>
</gene>